<proteinExistence type="predicted"/>
<gene>
    <name evidence="1" type="ORF">ASJ81_18745</name>
</gene>
<dbReference type="EMBL" id="LMVP01000126">
    <property type="protein sequence ID" value="PAV13096.1"/>
    <property type="molecule type" value="Genomic_DNA"/>
</dbReference>
<evidence type="ECO:0008006" key="3">
    <source>
        <dbReference type="Google" id="ProtNLM"/>
    </source>
</evidence>
<reference evidence="1 2" key="1">
    <citation type="journal article" date="2017" name="BMC Genomics">
        <title>Genomic analysis of methanogenic archaea reveals a shift towards energy conservation.</title>
        <authorList>
            <person name="Gilmore S.P."/>
            <person name="Henske J.K."/>
            <person name="Sexton J.A."/>
            <person name="Solomon K.V."/>
            <person name="Seppala S."/>
            <person name="Yoo J.I."/>
            <person name="Huyett L.M."/>
            <person name="Pressman A."/>
            <person name="Cogan J.Z."/>
            <person name="Kivenson V."/>
            <person name="Peng X."/>
            <person name="Tan Y."/>
            <person name="Valentine D.L."/>
            <person name="O'Malley M.A."/>
        </authorList>
    </citation>
    <scope>NUCLEOTIDE SEQUENCE [LARGE SCALE GENOMIC DNA]</scope>
    <source>
        <strain evidence="1 2">MC-15</strain>
    </source>
</reference>
<keyword evidence="2" id="KW-1185">Reference proteome</keyword>
<organism evidence="1 2">
    <name type="scientific">Methanosarcina spelaei</name>
    <dbReference type="NCBI Taxonomy" id="1036679"/>
    <lineage>
        <taxon>Archaea</taxon>
        <taxon>Methanobacteriati</taxon>
        <taxon>Methanobacteriota</taxon>
        <taxon>Stenosarchaea group</taxon>
        <taxon>Methanomicrobia</taxon>
        <taxon>Methanosarcinales</taxon>
        <taxon>Methanosarcinaceae</taxon>
        <taxon>Methanosarcina</taxon>
    </lineage>
</organism>
<dbReference type="RefSeq" id="WP_095644071.1">
    <property type="nucleotide sequence ID" value="NZ_LMVP01000126.1"/>
</dbReference>
<dbReference type="OrthoDB" id="387345at2157"/>
<comment type="caution">
    <text evidence="1">The sequence shown here is derived from an EMBL/GenBank/DDBJ whole genome shotgun (WGS) entry which is preliminary data.</text>
</comment>
<protein>
    <recommendedName>
        <fullName evidence="3">NERD domain-containing protein</fullName>
    </recommendedName>
</protein>
<evidence type="ECO:0000313" key="1">
    <source>
        <dbReference type="EMBL" id="PAV13096.1"/>
    </source>
</evidence>
<dbReference type="AlphaFoldDB" id="A0A2A2HUY8"/>
<evidence type="ECO:0000313" key="2">
    <source>
        <dbReference type="Proteomes" id="UP000218164"/>
    </source>
</evidence>
<dbReference type="Proteomes" id="UP000218164">
    <property type="component" value="Unassembled WGS sequence"/>
</dbReference>
<name>A0A2A2HUY8_9EURY</name>
<sequence length="602" mass="70920">MKRKGRVTTYESNLDSSQIEQAKQIMSVQLPTVKKEMYDLLSEIETLILDDLNPLDALGHSTTKNLLVDLETNRKDGFDNSQLEVEIVQNIILKNKQENYRKVSTYENLKKFDDLLKDFRNKLYFYLMYSIYSDETLNLIEKETLFNTILNFLILRGDAFPLHYKKVALELFSEPRIEEMLKKLGFTIEEYFETIEEIQRQNVAFIKDRVTKLDEVQKDFFECFDKNFKEFDDPQKTVEMCKAQVGEDLLDKCCRDFLSIGLKDNYKIIPNVKTNEKILDLLSLEFGCNEHWTSPLDKSDIELKPLIHIDKEYYCFLIPHLVRNVIPIIESIFSEKFSEKVKKYIEIKSDFFERKSFELLRNALPKATIQEKLYYPINEEGEDKYPEIDGVVSYKDSLLLVEIKAKKRRSIAGRKDILTISKGDFKKNISEAFEQSKRALDYVLSSEEVGFYNNNHKQVMKIKKEDYKNIFLVNISLEAFEEYSTALNKVKLWDSKLLRGTHYPFAISIYDLMVITNILENSDDFIKYLQERISLNKKQEINSFDEIDYFGYFLKHGTLSKTSDLPKSEDTIINGYSSDIERYYSYLQGEIKYSKKRLSTKI</sequence>
<accession>A0A2A2HUY8</accession>